<feature type="compositionally biased region" description="Polar residues" evidence="1">
    <location>
        <begin position="379"/>
        <end position="388"/>
    </location>
</feature>
<evidence type="ECO:0000313" key="2">
    <source>
        <dbReference type="EMBL" id="KAF4309323.1"/>
    </source>
</evidence>
<dbReference type="EMBL" id="WWBZ02000016">
    <property type="protein sequence ID" value="KAF4309323.1"/>
    <property type="molecule type" value="Genomic_DNA"/>
</dbReference>
<proteinExistence type="predicted"/>
<name>A0A8H4IZD6_9PEZI</name>
<reference evidence="2" key="1">
    <citation type="submission" date="2020-04" db="EMBL/GenBank/DDBJ databases">
        <title>Genome Assembly and Annotation of Botryosphaeria dothidea sdau 11-99, a Latent Pathogen of Apple Fruit Ring Rot in China.</title>
        <authorList>
            <person name="Yu C."/>
            <person name="Diao Y."/>
            <person name="Lu Q."/>
            <person name="Zhao J."/>
            <person name="Cui S."/>
            <person name="Peng C."/>
            <person name="He B."/>
            <person name="Liu H."/>
        </authorList>
    </citation>
    <scope>NUCLEOTIDE SEQUENCE [LARGE SCALE GENOMIC DNA]</scope>
    <source>
        <strain evidence="2">Sdau11-99</strain>
    </source>
</reference>
<dbReference type="Proteomes" id="UP000572817">
    <property type="component" value="Unassembled WGS sequence"/>
</dbReference>
<comment type="caution">
    <text evidence="2">The sequence shown here is derived from an EMBL/GenBank/DDBJ whole genome shotgun (WGS) entry which is preliminary data.</text>
</comment>
<feature type="compositionally biased region" description="Basic and acidic residues" evidence="1">
    <location>
        <begin position="368"/>
        <end position="378"/>
    </location>
</feature>
<gene>
    <name evidence="2" type="ORF">GTA08_BOTSDO02129</name>
</gene>
<feature type="compositionally biased region" description="Basic and acidic residues" evidence="1">
    <location>
        <begin position="330"/>
        <end position="347"/>
    </location>
</feature>
<dbReference type="AlphaFoldDB" id="A0A8H4IZD6"/>
<protein>
    <recommendedName>
        <fullName evidence="4">F-box domain-containing protein</fullName>
    </recommendedName>
</protein>
<dbReference type="OrthoDB" id="2997776at2759"/>
<feature type="region of interest" description="Disordered" evidence="1">
    <location>
        <begin position="200"/>
        <end position="226"/>
    </location>
</feature>
<keyword evidence="3" id="KW-1185">Reference proteome</keyword>
<evidence type="ECO:0000313" key="3">
    <source>
        <dbReference type="Proteomes" id="UP000572817"/>
    </source>
</evidence>
<feature type="region of interest" description="Disordered" evidence="1">
    <location>
        <begin position="328"/>
        <end position="397"/>
    </location>
</feature>
<evidence type="ECO:0008006" key="4">
    <source>
        <dbReference type="Google" id="ProtNLM"/>
    </source>
</evidence>
<evidence type="ECO:0000256" key="1">
    <source>
        <dbReference type="SAM" id="MobiDB-lite"/>
    </source>
</evidence>
<organism evidence="2 3">
    <name type="scientific">Botryosphaeria dothidea</name>
    <dbReference type="NCBI Taxonomy" id="55169"/>
    <lineage>
        <taxon>Eukaryota</taxon>
        <taxon>Fungi</taxon>
        <taxon>Dikarya</taxon>
        <taxon>Ascomycota</taxon>
        <taxon>Pezizomycotina</taxon>
        <taxon>Dothideomycetes</taxon>
        <taxon>Dothideomycetes incertae sedis</taxon>
        <taxon>Botryosphaeriales</taxon>
        <taxon>Botryosphaeriaceae</taxon>
        <taxon>Botryosphaeria</taxon>
    </lineage>
</organism>
<accession>A0A8H4IZD6</accession>
<sequence length="397" mass="46663">MASLPTPEPRLCPPLPFELWVRIISEISNSNLIPGVWLSCRHVSRLVRAATEEAFLARHLKKRMRVKFSDLGMTVDRRGKKAFLSLVLQFDRLSEDRTRVVFKDKTSEERLKQRGVYDALLVRWRDAMRLYQGDGDGSRNDLPPYTIAVRQIVNDTELPGLEIDYEKREMSFDWRAMFDMLFGEERYAMKLNYDARVSRVDPPKSTELGPADNRKNQPGGSKANDIQGMIKTGQIELFTGISQMMRTISERERLAYRDARRLRIRRWYKKHHNYELRKGYFDADYQEKQKLKELRIARKYVDYSDESEDDDLPDEDKEAFDQGIGFTRFDVGDPHDEDPYMDWERAQNSDSEYEDPFEDFLSFSRQINRPESRARDGDTSVSGDNYSESLEEHESTR</sequence>